<evidence type="ECO:0000259" key="1">
    <source>
        <dbReference type="Pfam" id="PF04003"/>
    </source>
</evidence>
<dbReference type="OrthoDB" id="407922at2759"/>
<feature type="domain" description="Small-subunit processome Utp12" evidence="1">
    <location>
        <begin position="62"/>
        <end position="150"/>
    </location>
</feature>
<dbReference type="Pfam" id="PF04003">
    <property type="entry name" value="Utp12"/>
    <property type="match status" value="1"/>
</dbReference>
<dbReference type="EMBL" id="CAAALY010051214">
    <property type="protein sequence ID" value="VEL21417.1"/>
    <property type="molecule type" value="Genomic_DNA"/>
</dbReference>
<protein>
    <recommendedName>
        <fullName evidence="1">Small-subunit processome Utp12 domain-containing protein</fullName>
    </recommendedName>
</protein>
<dbReference type="InterPro" id="IPR007148">
    <property type="entry name" value="SSU_processome_Utp12"/>
</dbReference>
<gene>
    <name evidence="2" type="ORF">PXEA_LOCUS14857</name>
</gene>
<name>A0A3S5ANZ5_9PLAT</name>
<proteinExistence type="predicted"/>
<dbReference type="Proteomes" id="UP000784294">
    <property type="component" value="Unassembled WGS sequence"/>
</dbReference>
<organism evidence="2 3">
    <name type="scientific">Protopolystoma xenopodis</name>
    <dbReference type="NCBI Taxonomy" id="117903"/>
    <lineage>
        <taxon>Eukaryota</taxon>
        <taxon>Metazoa</taxon>
        <taxon>Spiralia</taxon>
        <taxon>Lophotrochozoa</taxon>
        <taxon>Platyhelminthes</taxon>
        <taxon>Monogenea</taxon>
        <taxon>Polyopisthocotylea</taxon>
        <taxon>Polystomatidea</taxon>
        <taxon>Polystomatidae</taxon>
        <taxon>Protopolystoma</taxon>
    </lineage>
</organism>
<dbReference type="AlphaFoldDB" id="A0A3S5ANZ5"/>
<accession>A0A3S5ANZ5</accession>
<keyword evidence="3" id="KW-1185">Reference proteome</keyword>
<evidence type="ECO:0000313" key="2">
    <source>
        <dbReference type="EMBL" id="VEL21417.1"/>
    </source>
</evidence>
<evidence type="ECO:0000313" key="3">
    <source>
        <dbReference type="Proteomes" id="UP000784294"/>
    </source>
</evidence>
<sequence>MEAIDIHTQITTSKQSPGTIHPLVLAYRTTCPDRFLISVLAALRSPAGGPRIRGGAGGGAGLEQALGQLSTSHALRLLPRLADWLSRGWHVELVGRTLRHLVGLHHGLLANTAREEIRDALNQAATSSKSRISELKSLVGMNFEALNFLRLRLEREREVPLYVQIADRKKKKFQKKDPVALVLPG</sequence>
<reference evidence="2" key="1">
    <citation type="submission" date="2018-11" db="EMBL/GenBank/DDBJ databases">
        <authorList>
            <consortium name="Pathogen Informatics"/>
        </authorList>
    </citation>
    <scope>NUCLEOTIDE SEQUENCE</scope>
</reference>
<comment type="caution">
    <text evidence="2">The sequence shown here is derived from an EMBL/GenBank/DDBJ whole genome shotgun (WGS) entry which is preliminary data.</text>
</comment>